<sequence>MTEQSEPGVYGMNCFNCDAQVESNSEADLEREAIKASWSIGLLADAQAYYSCPGCAGLLFKANKLVPVLSAED</sequence>
<gene>
    <name evidence="1" type="ORF">E0F66_12495</name>
</gene>
<comment type="caution">
    <text evidence="1">The sequence shown here is derived from an EMBL/GenBank/DDBJ whole genome shotgun (WGS) entry which is preliminary data.</text>
</comment>
<dbReference type="EMBL" id="SJLL01000506">
    <property type="protein sequence ID" value="TYK91960.1"/>
    <property type="molecule type" value="Genomic_DNA"/>
</dbReference>
<feature type="non-terminal residue" evidence="1">
    <location>
        <position position="73"/>
    </location>
</feature>
<protein>
    <submittedName>
        <fullName evidence="1">Uncharacterized protein</fullName>
    </submittedName>
</protein>
<proteinExistence type="predicted"/>
<reference evidence="1 2" key="1">
    <citation type="submission" date="2019-02" db="EMBL/GenBank/DDBJ databases">
        <title>Novel genomic isolates of S. pyogenes and S. dysgalactiae subsp. equisimilis associated to necrotising fasciitis (NSTI).</title>
        <authorList>
            <person name="Barrantes I."/>
        </authorList>
    </citation>
    <scope>NUCLEOTIDE SEQUENCE [LARGE SCALE GENOMIC DNA]</scope>
    <source>
        <strain evidence="1 2">SPY2028</strain>
    </source>
</reference>
<accession>A0A5S4T7I7</accession>
<evidence type="ECO:0000313" key="1">
    <source>
        <dbReference type="EMBL" id="TYK91960.1"/>
    </source>
</evidence>
<dbReference type="AlphaFoldDB" id="A0A5S4T7I7"/>
<dbReference type="Proteomes" id="UP000324058">
    <property type="component" value="Unassembled WGS sequence"/>
</dbReference>
<organism evidence="1 2">
    <name type="scientific">Streptococcus pyogenes</name>
    <dbReference type="NCBI Taxonomy" id="1314"/>
    <lineage>
        <taxon>Bacteria</taxon>
        <taxon>Bacillati</taxon>
        <taxon>Bacillota</taxon>
        <taxon>Bacilli</taxon>
        <taxon>Lactobacillales</taxon>
        <taxon>Streptococcaceae</taxon>
        <taxon>Streptococcus</taxon>
    </lineage>
</organism>
<dbReference type="RefSeq" id="WP_148842693.1">
    <property type="nucleotide sequence ID" value="NZ_SJLL01000506.1"/>
</dbReference>
<name>A0A5S4T7I7_STRPY</name>
<evidence type="ECO:0000313" key="2">
    <source>
        <dbReference type="Proteomes" id="UP000324058"/>
    </source>
</evidence>